<sequence>MSTEDKNEDMNDGNRDESLESEDNNEDLLGIANDAQSKSDGDSDLEENLAKTARRNDRLERSRTESELCSCNFEGQPTLAPNAAPEVVVCGLCGNAITRNRTQQGKLNRSHVNPNQTEETLLSVFPQSYSGHLPTLPSVSLEDEVCGTSTQAASLKTVQASVSQLEKIPVIHVCHHSVQYPLPGLTVVLFLFERTHQERKEKLFILYMIPEKERQVYDTIRQSYVDEGTRQGYSTRQISFCVNNGRSQDFHTAFVREQIRISFQIEDQQQENFVTPVDARGRDFVVRVANIKCESNNRVAPGAKSHFRVQYVGDSEDPCQEQGKITLAIDAESQCCLYFSIAFWNLTAAAD</sequence>
<organism evidence="2 3">
    <name type="scientific">Stylophora pistillata</name>
    <name type="common">Smooth cauliflower coral</name>
    <dbReference type="NCBI Taxonomy" id="50429"/>
    <lineage>
        <taxon>Eukaryota</taxon>
        <taxon>Metazoa</taxon>
        <taxon>Cnidaria</taxon>
        <taxon>Anthozoa</taxon>
        <taxon>Hexacorallia</taxon>
        <taxon>Scleractinia</taxon>
        <taxon>Astrocoeniina</taxon>
        <taxon>Pocilloporidae</taxon>
        <taxon>Stylophora</taxon>
    </lineage>
</organism>
<dbReference type="EMBL" id="LSMT01000335">
    <property type="protein sequence ID" value="PFX20002.1"/>
    <property type="molecule type" value="Genomic_DNA"/>
</dbReference>
<evidence type="ECO:0000313" key="3">
    <source>
        <dbReference type="Proteomes" id="UP000225706"/>
    </source>
</evidence>
<keyword evidence="3" id="KW-1185">Reference proteome</keyword>
<gene>
    <name evidence="2" type="ORF">AWC38_SpisGene15575</name>
</gene>
<reference evidence="3" key="1">
    <citation type="journal article" date="2017" name="bioRxiv">
        <title>Comparative analysis of the genomes of Stylophora pistillata and Acropora digitifera provides evidence for extensive differences between species of corals.</title>
        <authorList>
            <person name="Voolstra C.R."/>
            <person name="Li Y."/>
            <person name="Liew Y.J."/>
            <person name="Baumgarten S."/>
            <person name="Zoccola D."/>
            <person name="Flot J.-F."/>
            <person name="Tambutte S."/>
            <person name="Allemand D."/>
            <person name="Aranda M."/>
        </authorList>
    </citation>
    <scope>NUCLEOTIDE SEQUENCE [LARGE SCALE GENOMIC DNA]</scope>
</reference>
<protein>
    <submittedName>
        <fullName evidence="2">Uncharacterized protein</fullName>
    </submittedName>
</protein>
<evidence type="ECO:0000313" key="2">
    <source>
        <dbReference type="EMBL" id="PFX20002.1"/>
    </source>
</evidence>
<evidence type="ECO:0000256" key="1">
    <source>
        <dbReference type="SAM" id="MobiDB-lite"/>
    </source>
</evidence>
<dbReference type="OrthoDB" id="5990041at2759"/>
<dbReference type="Proteomes" id="UP000225706">
    <property type="component" value="Unassembled WGS sequence"/>
</dbReference>
<accession>A0A2B4RUU6</accession>
<feature type="compositionally biased region" description="Basic and acidic residues" evidence="1">
    <location>
        <begin position="1"/>
        <end position="18"/>
    </location>
</feature>
<proteinExistence type="predicted"/>
<name>A0A2B4RUU6_STYPI</name>
<dbReference type="AlphaFoldDB" id="A0A2B4RUU6"/>
<feature type="region of interest" description="Disordered" evidence="1">
    <location>
        <begin position="1"/>
        <end position="67"/>
    </location>
</feature>
<comment type="caution">
    <text evidence="2">The sequence shown here is derived from an EMBL/GenBank/DDBJ whole genome shotgun (WGS) entry which is preliminary data.</text>
</comment>
<feature type="compositionally biased region" description="Basic and acidic residues" evidence="1">
    <location>
        <begin position="54"/>
        <end position="66"/>
    </location>
</feature>